<feature type="region of interest" description="Disordered" evidence="1">
    <location>
        <begin position="1"/>
        <end position="29"/>
    </location>
</feature>
<dbReference type="Proteomes" id="UP000092993">
    <property type="component" value="Unassembled WGS sequence"/>
</dbReference>
<dbReference type="EMBL" id="LUGG01000005">
    <property type="protein sequence ID" value="OBZ74446.1"/>
    <property type="molecule type" value="Genomic_DNA"/>
</dbReference>
<protein>
    <submittedName>
        <fullName evidence="2">Uncharacterized protein</fullName>
    </submittedName>
</protein>
<proteinExistence type="predicted"/>
<comment type="caution">
    <text evidence="2">The sequence shown here is derived from an EMBL/GenBank/DDBJ whole genome shotgun (WGS) entry which is preliminary data.</text>
</comment>
<evidence type="ECO:0000256" key="1">
    <source>
        <dbReference type="SAM" id="MobiDB-lite"/>
    </source>
</evidence>
<dbReference type="AlphaFoldDB" id="A0A1C7MDJ4"/>
<name>A0A1C7MDJ4_GRIFR</name>
<reference evidence="2 3" key="1">
    <citation type="submission" date="2016-03" db="EMBL/GenBank/DDBJ databases">
        <title>Whole genome sequencing of Grifola frondosa 9006-11.</title>
        <authorList>
            <person name="Min B."/>
            <person name="Park H."/>
            <person name="Kim J.-G."/>
            <person name="Cho H."/>
            <person name="Oh Y.-L."/>
            <person name="Kong W.-S."/>
            <person name="Choi I.-G."/>
        </authorList>
    </citation>
    <scope>NUCLEOTIDE SEQUENCE [LARGE SCALE GENOMIC DNA]</scope>
    <source>
        <strain evidence="2 3">9006-11</strain>
    </source>
</reference>
<gene>
    <name evidence="2" type="ORF">A0H81_05257</name>
</gene>
<sequence>MHIAAPHNRSVSVPPSEHRTAAPRAAQTQLLKPKPLLTPTRSLSLMDLLPAHVDAPQPANEAWSAPGDNYDLPFLDLHYYSSSPPGAPDGSADATTARQGQALDLAQAYVHPTKALGLPPSLAQHIPMGSVAPPPRMLPTHHRVQSAVSRRTSCYARGTRTSESDQAGMACAEFVDWHEWMDGWIGLPVWAEGLDVSAV</sequence>
<evidence type="ECO:0000313" key="3">
    <source>
        <dbReference type="Proteomes" id="UP000092993"/>
    </source>
</evidence>
<evidence type="ECO:0000313" key="2">
    <source>
        <dbReference type="EMBL" id="OBZ74446.1"/>
    </source>
</evidence>
<accession>A0A1C7MDJ4</accession>
<organism evidence="2 3">
    <name type="scientific">Grifola frondosa</name>
    <name type="common">Maitake</name>
    <name type="synonym">Polyporus frondosus</name>
    <dbReference type="NCBI Taxonomy" id="5627"/>
    <lineage>
        <taxon>Eukaryota</taxon>
        <taxon>Fungi</taxon>
        <taxon>Dikarya</taxon>
        <taxon>Basidiomycota</taxon>
        <taxon>Agaricomycotina</taxon>
        <taxon>Agaricomycetes</taxon>
        <taxon>Polyporales</taxon>
        <taxon>Grifolaceae</taxon>
        <taxon>Grifola</taxon>
    </lineage>
</organism>
<keyword evidence="3" id="KW-1185">Reference proteome</keyword>
<dbReference type="STRING" id="5627.A0A1C7MDJ4"/>